<feature type="compositionally biased region" description="Low complexity" evidence="1">
    <location>
        <begin position="7"/>
        <end position="22"/>
    </location>
</feature>
<dbReference type="Proteomes" id="UP000297966">
    <property type="component" value="Unassembled WGS sequence"/>
</dbReference>
<protein>
    <submittedName>
        <fullName evidence="2">Uncharacterized protein</fullName>
    </submittedName>
</protein>
<evidence type="ECO:0000313" key="2">
    <source>
        <dbReference type="EMBL" id="TFV37871.1"/>
    </source>
</evidence>
<feature type="region of interest" description="Disordered" evidence="1">
    <location>
        <begin position="1"/>
        <end position="23"/>
    </location>
</feature>
<comment type="caution">
    <text evidence="2">The sequence shown here is derived from an EMBL/GenBank/DDBJ whole genome shotgun (WGS) entry which is preliminary data.</text>
</comment>
<reference evidence="2 3" key="1">
    <citation type="submission" date="2019-03" db="EMBL/GenBank/DDBJ databases">
        <title>Bradyrhizobium diversity isolated from nodules of Chamaecrista fasciculata.</title>
        <authorList>
            <person name="Klepa M.S."/>
            <person name="Urquiaga M.O."/>
            <person name="Hungria M."/>
            <person name="Delamuta J.R."/>
        </authorList>
    </citation>
    <scope>NUCLEOTIDE SEQUENCE [LARGE SCALE GENOMIC DNA]</scope>
    <source>
        <strain evidence="2 3">CNPSo 3448</strain>
    </source>
</reference>
<sequence length="114" mass="12427">MTLRRVSSSLTFTSPSSTGFTPRCSSITASSPIIAWQREVHVPGIYDVGVDTSAMSPQECSDRISNALRGEVARSLAILRRRGISCPPPDTALRLPTTIPRQHQVMDLSMENCP</sequence>
<evidence type="ECO:0000313" key="3">
    <source>
        <dbReference type="Proteomes" id="UP000297966"/>
    </source>
</evidence>
<accession>A0A4Y9L2S7</accession>
<dbReference type="OrthoDB" id="9811101at2"/>
<gene>
    <name evidence="2" type="ORF">E4K65_43250</name>
</gene>
<evidence type="ECO:0000256" key="1">
    <source>
        <dbReference type="SAM" id="MobiDB-lite"/>
    </source>
</evidence>
<proteinExistence type="predicted"/>
<organism evidence="2 3">
    <name type="scientific">Bradyrhizobium niftali</name>
    <dbReference type="NCBI Taxonomy" id="2560055"/>
    <lineage>
        <taxon>Bacteria</taxon>
        <taxon>Pseudomonadati</taxon>
        <taxon>Pseudomonadota</taxon>
        <taxon>Alphaproteobacteria</taxon>
        <taxon>Hyphomicrobiales</taxon>
        <taxon>Nitrobacteraceae</taxon>
        <taxon>Bradyrhizobium</taxon>
    </lineage>
</organism>
<dbReference type="Pfam" id="PF07931">
    <property type="entry name" value="CPT"/>
    <property type="match status" value="1"/>
</dbReference>
<dbReference type="AlphaFoldDB" id="A0A4Y9L2S7"/>
<name>A0A4Y9L2S7_9BRAD</name>
<dbReference type="EMBL" id="SPQT01000047">
    <property type="protein sequence ID" value="TFV37871.1"/>
    <property type="molecule type" value="Genomic_DNA"/>
</dbReference>
<keyword evidence="3" id="KW-1185">Reference proteome</keyword>